<organism evidence="1 2">
    <name type="scientific">Lates japonicus</name>
    <name type="common">Japanese lates</name>
    <dbReference type="NCBI Taxonomy" id="270547"/>
    <lineage>
        <taxon>Eukaryota</taxon>
        <taxon>Metazoa</taxon>
        <taxon>Chordata</taxon>
        <taxon>Craniata</taxon>
        <taxon>Vertebrata</taxon>
        <taxon>Euteleostomi</taxon>
        <taxon>Actinopterygii</taxon>
        <taxon>Neopterygii</taxon>
        <taxon>Teleostei</taxon>
        <taxon>Neoteleostei</taxon>
        <taxon>Acanthomorphata</taxon>
        <taxon>Carangaria</taxon>
        <taxon>Carangaria incertae sedis</taxon>
        <taxon>Centropomidae</taxon>
        <taxon>Lates</taxon>
    </lineage>
</organism>
<dbReference type="Proteomes" id="UP001279410">
    <property type="component" value="Unassembled WGS sequence"/>
</dbReference>
<keyword evidence="1" id="KW-0675">Receptor</keyword>
<comment type="caution">
    <text evidence="1">The sequence shown here is derived from an EMBL/GenBank/DDBJ whole genome shotgun (WGS) entry which is preliminary data.</text>
</comment>
<accession>A0AAD3M529</accession>
<evidence type="ECO:0000313" key="2">
    <source>
        <dbReference type="Proteomes" id="UP001279410"/>
    </source>
</evidence>
<sequence length="66" mass="7344">MRTTPKKVQLTWAEVFPSGRGAPHPVSQSELDSTFSITSSQFPRCRIIIIFPPIRPSHRPTLRAGG</sequence>
<gene>
    <name evidence="1" type="ORF">AKAME5_000168800</name>
</gene>
<reference evidence="1" key="1">
    <citation type="submission" date="2022-08" db="EMBL/GenBank/DDBJ databases">
        <title>Genome sequencing of akame (Lates japonicus).</title>
        <authorList>
            <person name="Hashiguchi Y."/>
            <person name="Takahashi H."/>
        </authorList>
    </citation>
    <scope>NUCLEOTIDE SEQUENCE</scope>
    <source>
        <strain evidence="1">Kochi</strain>
    </source>
</reference>
<protein>
    <submittedName>
        <fullName evidence="1">Soluble scavenger receptor cysteine-rich domain-containing protein SSC5D-like protein</fullName>
    </submittedName>
</protein>
<name>A0AAD3M529_LATJO</name>
<dbReference type="AlphaFoldDB" id="A0AAD3M529"/>
<dbReference type="EMBL" id="BRZM01000004">
    <property type="protein sequence ID" value="GLD47543.1"/>
    <property type="molecule type" value="Genomic_DNA"/>
</dbReference>
<evidence type="ECO:0000313" key="1">
    <source>
        <dbReference type="EMBL" id="GLD47543.1"/>
    </source>
</evidence>
<proteinExistence type="predicted"/>
<keyword evidence="2" id="KW-1185">Reference proteome</keyword>